<dbReference type="Proteomes" id="UP000308054">
    <property type="component" value="Unassembled WGS sequence"/>
</dbReference>
<dbReference type="GO" id="GO:0003700">
    <property type="term" value="F:DNA-binding transcription factor activity"/>
    <property type="evidence" value="ECO:0007669"/>
    <property type="project" value="TreeGrafter"/>
</dbReference>
<dbReference type="PANTHER" id="PTHR30055:SF220">
    <property type="entry name" value="TETR-FAMILY REGULATORY PROTEIN"/>
    <property type="match status" value="1"/>
</dbReference>
<reference evidence="6 7" key="1">
    <citation type="journal article" date="2017" name="Int. J. Syst. Evol. Microbiol.">
        <title>Marinicauda algicola sp. nov., isolated from a marine red alga Rhodosorus marinus.</title>
        <authorList>
            <person name="Jeong S.E."/>
            <person name="Jeon S.H."/>
            <person name="Chun B.H."/>
            <person name="Kim D.W."/>
            <person name="Jeon C.O."/>
        </authorList>
    </citation>
    <scope>NUCLEOTIDE SEQUENCE [LARGE SCALE GENOMIC DNA]</scope>
    <source>
        <strain evidence="6 7">JCM 31718</strain>
    </source>
</reference>
<dbReference type="SUPFAM" id="SSF46689">
    <property type="entry name" value="Homeodomain-like"/>
    <property type="match status" value="1"/>
</dbReference>
<evidence type="ECO:0000256" key="1">
    <source>
        <dbReference type="ARBA" id="ARBA00023015"/>
    </source>
</evidence>
<dbReference type="InterPro" id="IPR009057">
    <property type="entry name" value="Homeodomain-like_sf"/>
</dbReference>
<evidence type="ECO:0000256" key="2">
    <source>
        <dbReference type="ARBA" id="ARBA00023125"/>
    </source>
</evidence>
<dbReference type="Pfam" id="PF00440">
    <property type="entry name" value="TetR_N"/>
    <property type="match status" value="1"/>
</dbReference>
<dbReference type="InterPro" id="IPR036271">
    <property type="entry name" value="Tet_transcr_reg_TetR-rel_C_sf"/>
</dbReference>
<proteinExistence type="predicted"/>
<dbReference type="RefSeq" id="WP_135995835.1">
    <property type="nucleotide sequence ID" value="NZ_CP071057.1"/>
</dbReference>
<dbReference type="OrthoDB" id="7056813at2"/>
<keyword evidence="3" id="KW-0804">Transcription</keyword>
<evidence type="ECO:0000313" key="6">
    <source>
        <dbReference type="EMBL" id="TGY89295.1"/>
    </source>
</evidence>
<comment type="caution">
    <text evidence="6">The sequence shown here is derived from an EMBL/GenBank/DDBJ whole genome shotgun (WGS) entry which is preliminary data.</text>
</comment>
<dbReference type="EMBL" id="SRXW01000002">
    <property type="protein sequence ID" value="TGY89295.1"/>
    <property type="molecule type" value="Genomic_DNA"/>
</dbReference>
<protein>
    <submittedName>
        <fullName evidence="6">TetR/AcrR family transcriptional regulator</fullName>
    </submittedName>
</protein>
<dbReference type="AlphaFoldDB" id="A0A4S2H195"/>
<evidence type="ECO:0000259" key="5">
    <source>
        <dbReference type="PROSITE" id="PS50977"/>
    </source>
</evidence>
<dbReference type="InterPro" id="IPR050109">
    <property type="entry name" value="HTH-type_TetR-like_transc_reg"/>
</dbReference>
<evidence type="ECO:0000256" key="3">
    <source>
        <dbReference type="ARBA" id="ARBA00023163"/>
    </source>
</evidence>
<dbReference type="GO" id="GO:0000976">
    <property type="term" value="F:transcription cis-regulatory region binding"/>
    <property type="evidence" value="ECO:0007669"/>
    <property type="project" value="TreeGrafter"/>
</dbReference>
<accession>A0A4S2H195</accession>
<feature type="DNA-binding region" description="H-T-H motif" evidence="4">
    <location>
        <begin position="40"/>
        <end position="59"/>
    </location>
</feature>
<dbReference type="Gene3D" id="1.10.357.10">
    <property type="entry name" value="Tetracycline Repressor, domain 2"/>
    <property type="match status" value="1"/>
</dbReference>
<keyword evidence="1" id="KW-0805">Transcription regulation</keyword>
<dbReference type="Pfam" id="PF13305">
    <property type="entry name" value="TetR_C_33"/>
    <property type="match status" value="1"/>
</dbReference>
<keyword evidence="2 4" id="KW-0238">DNA-binding</keyword>
<gene>
    <name evidence="6" type="ORF">E5163_09265</name>
</gene>
<evidence type="ECO:0000256" key="4">
    <source>
        <dbReference type="PROSITE-ProRule" id="PRU00335"/>
    </source>
</evidence>
<dbReference type="InterPro" id="IPR001647">
    <property type="entry name" value="HTH_TetR"/>
</dbReference>
<name>A0A4S2H195_9PROT</name>
<dbReference type="PROSITE" id="PS50977">
    <property type="entry name" value="HTH_TETR_2"/>
    <property type="match status" value="1"/>
</dbReference>
<organism evidence="6 7">
    <name type="scientific">Marinicauda algicola</name>
    <dbReference type="NCBI Taxonomy" id="2029849"/>
    <lineage>
        <taxon>Bacteria</taxon>
        <taxon>Pseudomonadati</taxon>
        <taxon>Pseudomonadota</taxon>
        <taxon>Alphaproteobacteria</taxon>
        <taxon>Maricaulales</taxon>
        <taxon>Maricaulaceae</taxon>
        <taxon>Marinicauda</taxon>
    </lineage>
</organism>
<evidence type="ECO:0000313" key="7">
    <source>
        <dbReference type="Proteomes" id="UP000308054"/>
    </source>
</evidence>
<dbReference type="PANTHER" id="PTHR30055">
    <property type="entry name" value="HTH-TYPE TRANSCRIPTIONAL REGULATOR RUTR"/>
    <property type="match status" value="1"/>
</dbReference>
<feature type="domain" description="HTH tetR-type" evidence="5">
    <location>
        <begin position="17"/>
        <end position="77"/>
    </location>
</feature>
<dbReference type="SUPFAM" id="SSF48498">
    <property type="entry name" value="Tetracyclin repressor-like, C-terminal domain"/>
    <property type="match status" value="1"/>
</dbReference>
<keyword evidence="7" id="KW-1185">Reference proteome</keyword>
<dbReference type="InterPro" id="IPR025996">
    <property type="entry name" value="MT1864/Rv1816-like_C"/>
</dbReference>
<sequence>MRRESSAKHANSPYHHGDLRAALLDATDRLARAAGLETVTLRAVAREAGVSHAAPAHHFRDKRALFAAYAAQGWDRMGAVILDSLAREAPRGPRETLSAVGRAYLVFARTDPARFQAMFRRDLYDPKDPGVRAAGEATWRFLEDTIASAHPGEDRAEPRRTLTAMAWSAAHGFAALEASGRLRAQLPGASEAGVGEAMIDRLAELMLPED</sequence>